<dbReference type="Pfam" id="PF01575">
    <property type="entry name" value="MaoC_dehydratas"/>
    <property type="match status" value="1"/>
</dbReference>
<dbReference type="PANTHER" id="PTHR43841">
    <property type="entry name" value="3-HYDROXYACYL-THIOESTER DEHYDRATASE HTDX-RELATED"/>
    <property type="match status" value="1"/>
</dbReference>
<protein>
    <submittedName>
        <fullName evidence="3">MaoC/PaaZ C-terminal domain-containing protein</fullName>
    </submittedName>
</protein>
<name>A0ABP9NM15_9PSEU</name>
<dbReference type="EMBL" id="BAABJO010000010">
    <property type="protein sequence ID" value="GAA5121937.1"/>
    <property type="molecule type" value="Genomic_DNA"/>
</dbReference>
<dbReference type="PRINTS" id="PR01483">
    <property type="entry name" value="FASYNTHASE"/>
</dbReference>
<feature type="domain" description="MaoC-like" evidence="2">
    <location>
        <begin position="175"/>
        <end position="246"/>
    </location>
</feature>
<evidence type="ECO:0000313" key="3">
    <source>
        <dbReference type="EMBL" id="GAA5121937.1"/>
    </source>
</evidence>
<evidence type="ECO:0000259" key="2">
    <source>
        <dbReference type="Pfam" id="PF01575"/>
    </source>
</evidence>
<proteinExistence type="inferred from homology"/>
<dbReference type="PANTHER" id="PTHR43841:SF1">
    <property type="entry name" value="3-HYDROXYACYL-THIOESTER DEHYDRATASE X"/>
    <property type="match status" value="1"/>
</dbReference>
<accession>A0ABP9NM15</accession>
<dbReference type="Gene3D" id="3.10.129.10">
    <property type="entry name" value="Hotdog Thioesterase"/>
    <property type="match status" value="1"/>
</dbReference>
<dbReference type="SUPFAM" id="SSF54637">
    <property type="entry name" value="Thioesterase/thiol ester dehydrase-isomerase"/>
    <property type="match status" value="2"/>
</dbReference>
<keyword evidence="4" id="KW-1185">Reference proteome</keyword>
<dbReference type="InterPro" id="IPR003965">
    <property type="entry name" value="Fatty_acid_synthase"/>
</dbReference>
<dbReference type="Proteomes" id="UP001500804">
    <property type="component" value="Unassembled WGS sequence"/>
</dbReference>
<organism evidence="3 4">
    <name type="scientific">Pseudonocardia adelaidensis</name>
    <dbReference type="NCBI Taxonomy" id="648754"/>
    <lineage>
        <taxon>Bacteria</taxon>
        <taxon>Bacillati</taxon>
        <taxon>Actinomycetota</taxon>
        <taxon>Actinomycetes</taxon>
        <taxon>Pseudonocardiales</taxon>
        <taxon>Pseudonocardiaceae</taxon>
        <taxon>Pseudonocardia</taxon>
    </lineage>
</organism>
<dbReference type="InterPro" id="IPR002539">
    <property type="entry name" value="MaoC-like_dom"/>
</dbReference>
<sequence>MAGLGTLYVKAAIGALGPRGHELPGTALSRAVTVDRDHLAEYTRVCGFPVRDALPPTYPHVLAFPLQVELMARRSFPLSLPGLVHVRNVITVHRAIDAAEPLAVHVHAEGLRAHPKGAQIDLVAEIDAAGEVVWVGRSTYLARGATAPGGAPGPAEPPGTGDAAPVATWRVAAGTGRRYARVSGDVNPIHLHPWTAKAFGFPRAIAHGMWTAARAIAALQGRLPDALTYDVVFGKPLLLPSTVELCTAADGAGWNLEVRGRKGAHLTASVRPPGPANDVFVG</sequence>
<evidence type="ECO:0000313" key="4">
    <source>
        <dbReference type="Proteomes" id="UP001500804"/>
    </source>
</evidence>
<comment type="similarity">
    <text evidence="1">Belongs to the enoyl-CoA hydratase/isomerase family.</text>
</comment>
<evidence type="ECO:0000256" key="1">
    <source>
        <dbReference type="ARBA" id="ARBA00005254"/>
    </source>
</evidence>
<reference evidence="4" key="1">
    <citation type="journal article" date="2019" name="Int. J. Syst. Evol. Microbiol.">
        <title>The Global Catalogue of Microorganisms (GCM) 10K type strain sequencing project: providing services to taxonomists for standard genome sequencing and annotation.</title>
        <authorList>
            <consortium name="The Broad Institute Genomics Platform"/>
            <consortium name="The Broad Institute Genome Sequencing Center for Infectious Disease"/>
            <person name="Wu L."/>
            <person name="Ma J."/>
        </authorList>
    </citation>
    <scope>NUCLEOTIDE SEQUENCE [LARGE SCALE GENOMIC DNA]</scope>
    <source>
        <strain evidence="4">JCM 18302</strain>
    </source>
</reference>
<gene>
    <name evidence="3" type="ORF">GCM10023320_31480</name>
</gene>
<comment type="caution">
    <text evidence="3">The sequence shown here is derived from an EMBL/GenBank/DDBJ whole genome shotgun (WGS) entry which is preliminary data.</text>
</comment>
<dbReference type="InterPro" id="IPR029069">
    <property type="entry name" value="HotDog_dom_sf"/>
</dbReference>
<dbReference type="RefSeq" id="WP_345605813.1">
    <property type="nucleotide sequence ID" value="NZ_BAABJO010000010.1"/>
</dbReference>